<evidence type="ECO:0000259" key="6">
    <source>
        <dbReference type="PROSITE" id="PS50089"/>
    </source>
</evidence>
<evidence type="ECO:0000313" key="8">
    <source>
        <dbReference type="Ensembl" id="ENSPCEP00000004210.1"/>
    </source>
</evidence>
<accession>A0A8C8RF84</accession>
<keyword evidence="5" id="KW-0175">Coiled coil</keyword>
<evidence type="ECO:0000256" key="5">
    <source>
        <dbReference type="SAM" id="Coils"/>
    </source>
</evidence>
<dbReference type="SUPFAM" id="SSF49899">
    <property type="entry name" value="Concanavalin A-like lectins/glucanases"/>
    <property type="match status" value="1"/>
</dbReference>
<dbReference type="Gene3D" id="3.30.40.10">
    <property type="entry name" value="Zinc/RING finger domain, C3HC4 (zinc finger)"/>
    <property type="match status" value="1"/>
</dbReference>
<dbReference type="SMART" id="SM00336">
    <property type="entry name" value="BBOX"/>
    <property type="match status" value="1"/>
</dbReference>
<proteinExistence type="predicted"/>
<dbReference type="SMART" id="SM00184">
    <property type="entry name" value="RING"/>
    <property type="match status" value="1"/>
</dbReference>
<organism evidence="8 9">
    <name type="scientific">Pelusios castaneus</name>
    <name type="common">West African mud turtle</name>
    <dbReference type="NCBI Taxonomy" id="367368"/>
    <lineage>
        <taxon>Eukaryota</taxon>
        <taxon>Metazoa</taxon>
        <taxon>Chordata</taxon>
        <taxon>Craniata</taxon>
        <taxon>Vertebrata</taxon>
        <taxon>Euteleostomi</taxon>
        <taxon>Archelosauria</taxon>
        <taxon>Testudinata</taxon>
        <taxon>Testudines</taxon>
        <taxon>Pleurodira</taxon>
        <taxon>Pelomedusidae</taxon>
        <taxon>Pelusios</taxon>
    </lineage>
</organism>
<dbReference type="InterPro" id="IPR050143">
    <property type="entry name" value="TRIM/RBCC"/>
</dbReference>
<dbReference type="Ensembl" id="ENSPCET00000004344.1">
    <property type="protein sequence ID" value="ENSPCEP00000004210.1"/>
    <property type="gene ID" value="ENSPCEG00000003356.1"/>
</dbReference>
<dbReference type="Pfam" id="PF15227">
    <property type="entry name" value="zf-C3HC4_4"/>
    <property type="match status" value="1"/>
</dbReference>
<reference evidence="8" key="2">
    <citation type="submission" date="2025-09" db="UniProtKB">
        <authorList>
            <consortium name="Ensembl"/>
        </authorList>
    </citation>
    <scope>IDENTIFICATION</scope>
</reference>
<dbReference type="InterPro" id="IPR013320">
    <property type="entry name" value="ConA-like_dom_sf"/>
</dbReference>
<dbReference type="SUPFAM" id="SSF57850">
    <property type="entry name" value="RING/U-box"/>
    <property type="match status" value="1"/>
</dbReference>
<feature type="domain" description="B box-type" evidence="7">
    <location>
        <begin position="90"/>
        <end position="131"/>
    </location>
</feature>
<dbReference type="PROSITE" id="PS50089">
    <property type="entry name" value="ZF_RING_2"/>
    <property type="match status" value="1"/>
</dbReference>
<evidence type="ECO:0000256" key="2">
    <source>
        <dbReference type="ARBA" id="ARBA00022771"/>
    </source>
</evidence>
<keyword evidence="2 4" id="KW-0863">Zinc-finger</keyword>
<dbReference type="InterPro" id="IPR013083">
    <property type="entry name" value="Znf_RING/FYVE/PHD"/>
</dbReference>
<dbReference type="Gene3D" id="3.30.160.60">
    <property type="entry name" value="Classic Zinc Finger"/>
    <property type="match status" value="1"/>
</dbReference>
<dbReference type="GO" id="GO:0008270">
    <property type="term" value="F:zinc ion binding"/>
    <property type="evidence" value="ECO:0007669"/>
    <property type="project" value="UniProtKB-KW"/>
</dbReference>
<evidence type="ECO:0000256" key="1">
    <source>
        <dbReference type="ARBA" id="ARBA00022723"/>
    </source>
</evidence>
<evidence type="ECO:0000256" key="3">
    <source>
        <dbReference type="ARBA" id="ARBA00022833"/>
    </source>
</evidence>
<evidence type="ECO:0000313" key="9">
    <source>
        <dbReference type="Proteomes" id="UP000694393"/>
    </source>
</evidence>
<evidence type="ECO:0000256" key="4">
    <source>
        <dbReference type="PROSITE-ProRule" id="PRU00024"/>
    </source>
</evidence>
<name>A0A8C8RF84_9SAUR</name>
<dbReference type="AlphaFoldDB" id="A0A8C8RF84"/>
<protein>
    <submittedName>
        <fullName evidence="8">Uncharacterized protein</fullName>
    </submittedName>
</protein>
<dbReference type="Proteomes" id="UP000694393">
    <property type="component" value="Unplaced"/>
</dbReference>
<reference evidence="8" key="1">
    <citation type="submission" date="2025-08" db="UniProtKB">
        <authorList>
            <consortium name="Ensembl"/>
        </authorList>
    </citation>
    <scope>IDENTIFICATION</scope>
</reference>
<keyword evidence="9" id="KW-1185">Reference proteome</keyword>
<dbReference type="PROSITE" id="PS50119">
    <property type="entry name" value="ZF_BBOX"/>
    <property type="match status" value="1"/>
</dbReference>
<feature type="coiled-coil region" evidence="5">
    <location>
        <begin position="189"/>
        <end position="238"/>
    </location>
</feature>
<dbReference type="Pfam" id="PF00643">
    <property type="entry name" value="zf-B_box"/>
    <property type="match status" value="1"/>
</dbReference>
<dbReference type="PANTHER" id="PTHR24103">
    <property type="entry name" value="E3 UBIQUITIN-PROTEIN LIGASE TRIM"/>
    <property type="match status" value="1"/>
</dbReference>
<keyword evidence="1" id="KW-0479">Metal-binding</keyword>
<dbReference type="InterPro" id="IPR006574">
    <property type="entry name" value="PRY"/>
</dbReference>
<sequence length="379" mass="43683">MASATPVQAIQEETKCPICLEYLTDPVTMHCGHNFCRVCITQHCDTWTQGDYGTLRCPSCRDPIQRGSLRNNRQLANIVEKIKDLGFKQGTGNLCGRHNRALDLFCEEDWEAVCVVCWRSPEHRSHTVLLREEAAQKYKEKVQSHLKALREEREKILGFKLTAEEKCRQYLKQTQTERQKIVSEFQQWQQFLEEQQQLMLAKLEKLEKEMVMIQTENITKLSVEISRLSELIREMEGKCQKPTNEFLQVRRKFQQPVQISPELENRLRNFSQKTIALMDNLWKSKVTLDPDTAHPFLVLSADGKHLTLFPVCWAVRDSPRGDIAGRWRWRMGYIGLWGWPESLWGGREGSAFTLRGESGLWGAGSPAGSGCIWTVTGGR</sequence>
<dbReference type="SUPFAM" id="SSF57845">
    <property type="entry name" value="B-box zinc-binding domain"/>
    <property type="match status" value="1"/>
</dbReference>
<dbReference type="InterPro" id="IPR001841">
    <property type="entry name" value="Znf_RING"/>
</dbReference>
<dbReference type="Pfam" id="PF13765">
    <property type="entry name" value="PRY"/>
    <property type="match status" value="1"/>
</dbReference>
<keyword evidence="3" id="KW-0862">Zinc</keyword>
<dbReference type="InterPro" id="IPR017907">
    <property type="entry name" value="Znf_RING_CS"/>
</dbReference>
<feature type="domain" description="RING-type" evidence="6">
    <location>
        <begin position="16"/>
        <end position="61"/>
    </location>
</feature>
<dbReference type="PROSITE" id="PS00518">
    <property type="entry name" value="ZF_RING_1"/>
    <property type="match status" value="1"/>
</dbReference>
<evidence type="ECO:0000259" key="7">
    <source>
        <dbReference type="PROSITE" id="PS50119"/>
    </source>
</evidence>
<dbReference type="InterPro" id="IPR000315">
    <property type="entry name" value="Znf_B-box"/>
</dbReference>